<evidence type="ECO:0000256" key="6">
    <source>
        <dbReference type="PIRSR" id="PIRSR604254-1"/>
    </source>
</evidence>
<keyword evidence="5 7" id="KW-0472">Membrane</keyword>
<dbReference type="PANTHER" id="PTHR20855">
    <property type="entry name" value="ADIPOR/PROGESTIN RECEPTOR-RELATED"/>
    <property type="match status" value="1"/>
</dbReference>
<keyword evidence="3 7" id="KW-0812">Transmembrane</keyword>
<name>A0A485KVV1_9STRA</name>
<feature type="transmembrane region" description="Helical" evidence="7">
    <location>
        <begin position="70"/>
        <end position="91"/>
    </location>
</feature>
<keyword evidence="10" id="KW-1185">Reference proteome</keyword>
<evidence type="ECO:0000313" key="8">
    <source>
        <dbReference type="EMBL" id="KAF0696876.1"/>
    </source>
</evidence>
<evidence type="ECO:0000256" key="4">
    <source>
        <dbReference type="ARBA" id="ARBA00022989"/>
    </source>
</evidence>
<dbReference type="EMBL" id="VJMH01005360">
    <property type="protein sequence ID" value="KAF0696876.1"/>
    <property type="molecule type" value="Genomic_DNA"/>
</dbReference>
<evidence type="ECO:0000313" key="10">
    <source>
        <dbReference type="Proteomes" id="UP000332933"/>
    </source>
</evidence>
<reference evidence="9 10" key="1">
    <citation type="submission" date="2019-03" db="EMBL/GenBank/DDBJ databases">
        <authorList>
            <person name="Gaulin E."/>
            <person name="Dumas B."/>
        </authorList>
    </citation>
    <scope>NUCLEOTIDE SEQUENCE [LARGE SCALE GENOMIC DNA]</scope>
    <source>
        <strain evidence="9">CBS 568.67</strain>
    </source>
</reference>
<evidence type="ECO:0000256" key="5">
    <source>
        <dbReference type="ARBA" id="ARBA00023136"/>
    </source>
</evidence>
<evidence type="ECO:0000256" key="3">
    <source>
        <dbReference type="ARBA" id="ARBA00022692"/>
    </source>
</evidence>
<protein>
    <submittedName>
        <fullName evidence="9">Aste57867_12395 protein</fullName>
    </submittedName>
</protein>
<dbReference type="Pfam" id="PF03006">
    <property type="entry name" value="HlyIII"/>
    <property type="match status" value="1"/>
</dbReference>
<evidence type="ECO:0000256" key="1">
    <source>
        <dbReference type="ARBA" id="ARBA00004141"/>
    </source>
</evidence>
<feature type="transmembrane region" description="Helical" evidence="7">
    <location>
        <begin position="103"/>
        <end position="124"/>
    </location>
</feature>
<dbReference type="GO" id="GO:0038023">
    <property type="term" value="F:signaling receptor activity"/>
    <property type="evidence" value="ECO:0007669"/>
    <property type="project" value="TreeGrafter"/>
</dbReference>
<reference evidence="8" key="2">
    <citation type="submission" date="2019-06" db="EMBL/GenBank/DDBJ databases">
        <title>Genomics analysis of Aphanomyces spp. identifies a new class of oomycete effector associated with host adaptation.</title>
        <authorList>
            <person name="Gaulin E."/>
        </authorList>
    </citation>
    <scope>NUCLEOTIDE SEQUENCE</scope>
    <source>
        <strain evidence="8">CBS 578.67</strain>
    </source>
</reference>
<proteinExistence type="inferred from homology"/>
<accession>A0A485KVV1</accession>
<keyword evidence="4 7" id="KW-1133">Transmembrane helix</keyword>
<feature type="transmembrane region" description="Helical" evidence="7">
    <location>
        <begin position="196"/>
        <end position="218"/>
    </location>
</feature>
<gene>
    <name evidence="9" type="primary">Aste57867_12395</name>
    <name evidence="8" type="ORF">As57867_012349</name>
    <name evidence="9" type="ORF">ASTE57867_12395</name>
</gene>
<feature type="binding site" evidence="6">
    <location>
        <position position="123"/>
    </location>
    <ligand>
        <name>Zn(2+)</name>
        <dbReference type="ChEBI" id="CHEBI:29105"/>
    </ligand>
</feature>
<dbReference type="EMBL" id="CAADRA010005381">
    <property type="protein sequence ID" value="VFT89246.1"/>
    <property type="molecule type" value="Genomic_DNA"/>
</dbReference>
<organism evidence="9 10">
    <name type="scientific">Aphanomyces stellatus</name>
    <dbReference type="NCBI Taxonomy" id="120398"/>
    <lineage>
        <taxon>Eukaryota</taxon>
        <taxon>Sar</taxon>
        <taxon>Stramenopiles</taxon>
        <taxon>Oomycota</taxon>
        <taxon>Saprolegniomycetes</taxon>
        <taxon>Saprolegniales</taxon>
        <taxon>Verrucalvaceae</taxon>
        <taxon>Aphanomyces</taxon>
    </lineage>
</organism>
<evidence type="ECO:0000256" key="2">
    <source>
        <dbReference type="ARBA" id="ARBA00007018"/>
    </source>
</evidence>
<comment type="similarity">
    <text evidence="2">Belongs to the ADIPOR family.</text>
</comment>
<evidence type="ECO:0000256" key="7">
    <source>
        <dbReference type="SAM" id="Phobius"/>
    </source>
</evidence>
<comment type="subcellular location">
    <subcellularLocation>
        <location evidence="1">Membrane</location>
        <topology evidence="1">Multi-pass membrane protein</topology>
    </subcellularLocation>
</comment>
<feature type="transmembrane region" description="Helical" evidence="7">
    <location>
        <begin position="230"/>
        <end position="249"/>
    </location>
</feature>
<dbReference type="AlphaFoldDB" id="A0A485KVV1"/>
<dbReference type="OrthoDB" id="5585746at2759"/>
<dbReference type="GO" id="GO:0016020">
    <property type="term" value="C:membrane"/>
    <property type="evidence" value="ECO:0007669"/>
    <property type="project" value="UniProtKB-SubCell"/>
</dbReference>
<feature type="transmembrane region" description="Helical" evidence="7">
    <location>
        <begin position="269"/>
        <end position="286"/>
    </location>
</feature>
<sequence length="300" mass="33653">MIHPIDSLAHYGSVKTKPKMKHLATHGALHIHGFGFLGDNHYIRSGYRLHYSTTDCLHSLFELHNETWNVWIHIVGSLVFATLLAIEMFAMPDVDTTFAVARWPLWLFLGNVSICFALSATYHLMYTQHAAADSFYLRFDFGGILFLIFGAAVPMLYYTFFCSPPLRTFYVGLASAVGCASFVATFLPAFTTSPSLRIAVFGSTILSLCIIPLTHLLVQAGMSSPEIAIMLQPVVKCMVFNIPGVVFYATKVPERWRPGVFDVVGSSHQWWHLCVVLASAVYYWEIQSQYNWRHATGCPV</sequence>
<keyword evidence="6" id="KW-0479">Metal-binding</keyword>
<feature type="transmembrane region" description="Helical" evidence="7">
    <location>
        <begin position="169"/>
        <end position="190"/>
    </location>
</feature>
<dbReference type="InterPro" id="IPR004254">
    <property type="entry name" value="AdipoR/HlyIII-related"/>
</dbReference>
<feature type="binding site" evidence="6">
    <location>
        <position position="272"/>
    </location>
    <ligand>
        <name>Zn(2+)</name>
        <dbReference type="ChEBI" id="CHEBI:29105"/>
    </ligand>
</feature>
<feature type="binding site" evidence="6">
    <location>
        <position position="268"/>
    </location>
    <ligand>
        <name>Zn(2+)</name>
        <dbReference type="ChEBI" id="CHEBI:29105"/>
    </ligand>
</feature>
<dbReference type="PANTHER" id="PTHR20855:SF52">
    <property type="entry name" value="ADIPONECTIN RECEPTOR PROTEIN"/>
    <property type="match status" value="1"/>
</dbReference>
<keyword evidence="6" id="KW-0862">Zinc</keyword>
<evidence type="ECO:0000313" key="9">
    <source>
        <dbReference type="EMBL" id="VFT89246.1"/>
    </source>
</evidence>
<feature type="transmembrane region" description="Helical" evidence="7">
    <location>
        <begin position="136"/>
        <end position="157"/>
    </location>
</feature>
<dbReference type="Proteomes" id="UP000332933">
    <property type="component" value="Unassembled WGS sequence"/>
</dbReference>
<dbReference type="GO" id="GO:0046872">
    <property type="term" value="F:metal ion binding"/>
    <property type="evidence" value="ECO:0007669"/>
    <property type="project" value="UniProtKB-KW"/>
</dbReference>